<organism evidence="1 2">
    <name type="scientific">Culicoidibacter larvae</name>
    <dbReference type="NCBI Taxonomy" id="2579976"/>
    <lineage>
        <taxon>Bacteria</taxon>
        <taxon>Bacillati</taxon>
        <taxon>Bacillota</taxon>
        <taxon>Culicoidibacteria</taxon>
        <taxon>Culicoidibacterales</taxon>
        <taxon>Culicoidibacteraceae</taxon>
        <taxon>Culicoidibacter</taxon>
    </lineage>
</organism>
<sequence length="329" mass="37398">MIKKQVSPEDLVDLTKDKIFLGCAIRDADAVYFIARPDTSYDETLEVDRQLPTYVFGIVNSNADYLTFGYVEVDNFERPIMGVSTLPKANVLLFSHDVDGTVLPLGGGQQTWPSEMLHEEGLPSCKRIRRIDDYAWAACGRRMVYQRTEMGTWVNVREGFAPDMSRFGELNNSDCGFEDIDGFSAQDVYAAGGKGDVWHYDGAAWNDCEFSTDDYIYAVCCAADGYVYIGARSALWRGKSKRWEKLCDLPQREEINDMRWFAGKLWIAYDYTLHMWDGERLHTQISYKGECLPLSGSVDAVDDMLVVAGSYQVWTFDGTDWYNVVPKFN</sequence>
<dbReference type="OrthoDB" id="2604834at2"/>
<protein>
    <submittedName>
        <fullName evidence="1">Uncharacterized protein</fullName>
    </submittedName>
</protein>
<evidence type="ECO:0000313" key="1">
    <source>
        <dbReference type="EMBL" id="TLG77087.1"/>
    </source>
</evidence>
<proteinExistence type="predicted"/>
<dbReference type="AlphaFoldDB" id="A0A5R8QIL1"/>
<dbReference type="RefSeq" id="WP_138189699.1">
    <property type="nucleotide sequence ID" value="NZ_VBWP01000001.1"/>
</dbReference>
<dbReference type="InterPro" id="IPR011041">
    <property type="entry name" value="Quinoprot_gluc/sorb_DH_b-prop"/>
</dbReference>
<dbReference type="SUPFAM" id="SSF50952">
    <property type="entry name" value="Soluble quinoprotein glucose dehydrogenase"/>
    <property type="match status" value="1"/>
</dbReference>
<accession>A0A5R8QIL1</accession>
<name>A0A5R8QIL1_9FIRM</name>
<gene>
    <name evidence="1" type="ORF">FEZ08_00280</name>
</gene>
<dbReference type="EMBL" id="VBWP01000001">
    <property type="protein sequence ID" value="TLG77087.1"/>
    <property type="molecule type" value="Genomic_DNA"/>
</dbReference>
<comment type="caution">
    <text evidence="1">The sequence shown here is derived from an EMBL/GenBank/DDBJ whole genome shotgun (WGS) entry which is preliminary data.</text>
</comment>
<evidence type="ECO:0000313" key="2">
    <source>
        <dbReference type="Proteomes" id="UP000306912"/>
    </source>
</evidence>
<dbReference type="Proteomes" id="UP000306912">
    <property type="component" value="Unassembled WGS sequence"/>
</dbReference>
<keyword evidence="2" id="KW-1185">Reference proteome</keyword>
<dbReference type="InParanoid" id="A0A5R8QIL1"/>
<reference evidence="1 2" key="1">
    <citation type="submission" date="2019-05" db="EMBL/GenBank/DDBJ databases">
        <title>Culicoidintestinum kansasii gen. nov., sp. nov. from the gastrointestinal tract of the biting midge, Culicoides sonorensis.</title>
        <authorList>
            <person name="Neupane S."/>
            <person name="Ghosh A."/>
            <person name="Gunther S."/>
            <person name="Martin K."/>
            <person name="Zurek L."/>
        </authorList>
    </citation>
    <scope>NUCLEOTIDE SEQUENCE [LARGE SCALE GENOMIC DNA]</scope>
    <source>
        <strain evidence="1 2">CS-1</strain>
    </source>
</reference>